<evidence type="ECO:0000313" key="2">
    <source>
        <dbReference type="EMBL" id="OHT09705.1"/>
    </source>
</evidence>
<dbReference type="RefSeq" id="XP_068362841.1">
    <property type="nucleotide sequence ID" value="XM_068501898.1"/>
</dbReference>
<keyword evidence="3" id="KW-1185">Reference proteome</keyword>
<evidence type="ECO:0000256" key="1">
    <source>
        <dbReference type="SAM" id="MobiDB-lite"/>
    </source>
</evidence>
<dbReference type="AlphaFoldDB" id="A0A1J4KE51"/>
<dbReference type="OrthoDB" id="3196451at2759"/>
<name>A0A1J4KE51_9EUKA</name>
<reference evidence="2" key="1">
    <citation type="submission" date="2016-10" db="EMBL/GenBank/DDBJ databases">
        <authorList>
            <person name="Benchimol M."/>
            <person name="Almeida L.G."/>
            <person name="Vasconcelos A.T."/>
            <person name="Perreira-Neves A."/>
            <person name="Rosa I.A."/>
            <person name="Tasca T."/>
            <person name="Bogo M.R."/>
            <person name="de Souza W."/>
        </authorList>
    </citation>
    <scope>NUCLEOTIDE SEQUENCE [LARGE SCALE GENOMIC DNA]</scope>
    <source>
        <strain evidence="2">K</strain>
    </source>
</reference>
<feature type="compositionally biased region" description="Low complexity" evidence="1">
    <location>
        <begin position="430"/>
        <end position="449"/>
    </location>
</feature>
<accession>A0A1J4KE51</accession>
<proteinExistence type="predicted"/>
<dbReference type="EMBL" id="MLAK01000632">
    <property type="protein sequence ID" value="OHT09705.1"/>
    <property type="molecule type" value="Genomic_DNA"/>
</dbReference>
<comment type="caution">
    <text evidence="2">The sequence shown here is derived from an EMBL/GenBank/DDBJ whole genome shotgun (WGS) entry which is preliminary data.</text>
</comment>
<dbReference type="GeneID" id="94836602"/>
<sequence length="449" mass="52636">MNASYFTQNLEEWNKYVPFVLSDLIDELKKRKRNKDEFVISNYFEKKKSSKLTEHSLQLKNELNKGPVRNWKIYKTIDIFSCFKFYLDTISKRKPIFQYFDTYYDKICNNNSINLDLSIDELKSTILGLYPSVKWSIFVIMKYLKEIQTELNSIDVLYEYFRKNLFGHISSHSRQLRKNHKIFFSFFLSNLYEIYEANKSKNILHGQKREKFFNNQTKHAKLEDLGQIIKFSNKSVELRGKSSVIKSKRLDIPHKKEAFPKIKVSMNISIIPKTNIADTNDSFSDKKKYDFDENIDQFDYSPISINYESKNPIFNFDNLNKINFVQLEMTENETSSIQKTDERESASSSDASFLELKRILDLPKISFLPEFTKLTSGKENYENLSHLFDDEENDNYFQQSSFVISSLPSNNKNVVSSKAENSEQYDIDQSSDSFESSSSKTSSSGYNSS</sequence>
<protein>
    <submittedName>
        <fullName evidence="2">Uncharacterized protein</fullName>
    </submittedName>
</protein>
<gene>
    <name evidence="2" type="ORF">TRFO_21328</name>
</gene>
<dbReference type="Proteomes" id="UP000179807">
    <property type="component" value="Unassembled WGS sequence"/>
</dbReference>
<dbReference type="VEuPathDB" id="TrichDB:TRFO_21328"/>
<organism evidence="2 3">
    <name type="scientific">Tritrichomonas foetus</name>
    <dbReference type="NCBI Taxonomy" id="1144522"/>
    <lineage>
        <taxon>Eukaryota</taxon>
        <taxon>Metamonada</taxon>
        <taxon>Parabasalia</taxon>
        <taxon>Tritrichomonadida</taxon>
        <taxon>Tritrichomonadidae</taxon>
        <taxon>Tritrichomonas</taxon>
    </lineage>
</organism>
<feature type="region of interest" description="Disordered" evidence="1">
    <location>
        <begin position="408"/>
        <end position="449"/>
    </location>
</feature>
<evidence type="ECO:0000313" key="3">
    <source>
        <dbReference type="Proteomes" id="UP000179807"/>
    </source>
</evidence>
<feature type="compositionally biased region" description="Polar residues" evidence="1">
    <location>
        <begin position="408"/>
        <end position="428"/>
    </location>
</feature>